<dbReference type="GeneID" id="20084740"/>
<organism evidence="2">
    <name type="scientific">Aphanomyces invadans</name>
    <dbReference type="NCBI Taxonomy" id="157072"/>
    <lineage>
        <taxon>Eukaryota</taxon>
        <taxon>Sar</taxon>
        <taxon>Stramenopiles</taxon>
        <taxon>Oomycota</taxon>
        <taxon>Saprolegniomycetes</taxon>
        <taxon>Saprolegniales</taxon>
        <taxon>Verrucalvaceae</taxon>
        <taxon>Aphanomyces</taxon>
    </lineage>
</organism>
<feature type="region of interest" description="Disordered" evidence="1">
    <location>
        <begin position="263"/>
        <end position="289"/>
    </location>
</feature>
<evidence type="ECO:0000256" key="1">
    <source>
        <dbReference type="SAM" id="MobiDB-lite"/>
    </source>
</evidence>
<sequence length="545" mass="55491">MDRVTVCSAGAEGVVVFSIGDADLGGGIDASGGSAADEMDCRTTWDGAGADRGVRTGASTMTGWPVDGAVGGSSKAGSTAGGTRAVVFSRVSEGTVGSVRAGGTAAMLAVGARTGGCDLTTSGSAEATVGTIGMEFSISFEGHAAKGRACILSCRAMFSTEGWLGTTCRRISGSINESMVGSGSGWTWSFLACRAFSCAANNSSASVSSKIVARNGPALSLVPFWFNKWRLRLRWYWRCSSGVMMGRIGGARVNAVAYEAHSDTTDSRSASPNLSSSSPPPPPGPTIAGAGVGTTAATVVAAGGVLSKTKAATYFWTNIRFGGLCHSALRNCARASSVGSAVAAAAVTSSISMTCSRTLNGSISTACASCWTISLCNDMASSSCTDAVPAPSIKPTRYGNDLQRNLLSMRTVKHTRWCGAKFSIDKVEYDVVLCGETENTSDSVDGTSARDRPDFSRFPTDDLRDADESTGGAVLGAGTCVGLGGASFRWECGACCCVAGMSWNTSSMEKVDSCVVKSGSDTAGCRGIVARSATAVVDGVDVSIV</sequence>
<dbReference type="VEuPathDB" id="FungiDB:H310_07690"/>
<reference evidence="2" key="1">
    <citation type="submission" date="2013-12" db="EMBL/GenBank/DDBJ databases">
        <title>The Genome Sequence of Aphanomyces invadans NJM9701.</title>
        <authorList>
            <consortium name="The Broad Institute Genomics Platform"/>
            <person name="Russ C."/>
            <person name="Tyler B."/>
            <person name="van West P."/>
            <person name="Dieguez-Uribeondo J."/>
            <person name="Young S.K."/>
            <person name="Zeng Q."/>
            <person name="Gargeya S."/>
            <person name="Fitzgerald M."/>
            <person name="Abouelleil A."/>
            <person name="Alvarado L."/>
            <person name="Chapman S.B."/>
            <person name="Gainer-Dewar J."/>
            <person name="Goldberg J."/>
            <person name="Griggs A."/>
            <person name="Gujja S."/>
            <person name="Hansen M."/>
            <person name="Howarth C."/>
            <person name="Imamovic A."/>
            <person name="Ireland A."/>
            <person name="Larimer J."/>
            <person name="McCowan C."/>
            <person name="Murphy C."/>
            <person name="Pearson M."/>
            <person name="Poon T.W."/>
            <person name="Priest M."/>
            <person name="Roberts A."/>
            <person name="Saif S."/>
            <person name="Shea T."/>
            <person name="Sykes S."/>
            <person name="Wortman J."/>
            <person name="Nusbaum C."/>
            <person name="Birren B."/>
        </authorList>
    </citation>
    <scope>NUCLEOTIDE SEQUENCE [LARGE SCALE GENOMIC DNA]</scope>
    <source>
        <strain evidence="2">NJM9701</strain>
    </source>
</reference>
<gene>
    <name evidence="2" type="ORF">H310_07690</name>
</gene>
<evidence type="ECO:0000313" key="2">
    <source>
        <dbReference type="EMBL" id="ETW00319.1"/>
    </source>
</evidence>
<feature type="compositionally biased region" description="Basic and acidic residues" evidence="1">
    <location>
        <begin position="448"/>
        <end position="462"/>
    </location>
</feature>
<dbReference type="RefSeq" id="XP_008871344.1">
    <property type="nucleotide sequence ID" value="XM_008873122.1"/>
</dbReference>
<dbReference type="AlphaFoldDB" id="A0A024U242"/>
<proteinExistence type="predicted"/>
<accession>A0A024U242</accession>
<feature type="region of interest" description="Disordered" evidence="1">
    <location>
        <begin position="440"/>
        <end position="462"/>
    </location>
</feature>
<dbReference type="EMBL" id="KI913965">
    <property type="protein sequence ID" value="ETW00319.1"/>
    <property type="molecule type" value="Genomic_DNA"/>
</dbReference>
<protein>
    <submittedName>
        <fullName evidence="2">Uncharacterized protein</fullName>
    </submittedName>
</protein>
<name>A0A024U242_9STRA</name>